<protein>
    <recommendedName>
        <fullName evidence="4">Late embryogenesis abundant protein LEA-2 subgroup domain-containing protein</fullName>
    </recommendedName>
</protein>
<dbReference type="Proteomes" id="UP000604825">
    <property type="component" value="Unassembled WGS sequence"/>
</dbReference>
<keyword evidence="1" id="KW-0472">Membrane</keyword>
<feature type="transmembrane region" description="Helical" evidence="1">
    <location>
        <begin position="20"/>
        <end position="40"/>
    </location>
</feature>
<organism evidence="2 3">
    <name type="scientific">Miscanthus lutarioriparius</name>
    <dbReference type="NCBI Taxonomy" id="422564"/>
    <lineage>
        <taxon>Eukaryota</taxon>
        <taxon>Viridiplantae</taxon>
        <taxon>Streptophyta</taxon>
        <taxon>Embryophyta</taxon>
        <taxon>Tracheophyta</taxon>
        <taxon>Spermatophyta</taxon>
        <taxon>Magnoliopsida</taxon>
        <taxon>Liliopsida</taxon>
        <taxon>Poales</taxon>
        <taxon>Poaceae</taxon>
        <taxon>PACMAD clade</taxon>
        <taxon>Panicoideae</taxon>
        <taxon>Andropogonodae</taxon>
        <taxon>Andropogoneae</taxon>
        <taxon>Saccharinae</taxon>
        <taxon>Miscanthus</taxon>
    </lineage>
</organism>
<name>A0A811S6S0_9POAL</name>
<evidence type="ECO:0000313" key="3">
    <source>
        <dbReference type="Proteomes" id="UP000604825"/>
    </source>
</evidence>
<keyword evidence="1" id="KW-0812">Transmembrane</keyword>
<proteinExistence type="predicted"/>
<sequence length="226" mass="24494">MAADGDSEKSTTTFRWLDAARYVLALVMTVLIVAVTVHAIKVVLRPEVLSVSVVGGSLPFFNKPLSQSPSPAKNAEIVLDVKVRFYNPSGRVRMYYTNITVYLFGNDSRATSSNPAADSFVFFPLSKSKTVEQLGTVETDLQLHLTSDAVHPPYFAMLYSGDGIVGGVTMRIEGDLITEVVSGFNKSAPQTTYYCAPVIVGGDPDDKADSNRADVSCTERAELLQK</sequence>
<keyword evidence="1" id="KW-1133">Transmembrane helix</keyword>
<accession>A0A811S6S0</accession>
<evidence type="ECO:0000256" key="1">
    <source>
        <dbReference type="SAM" id="Phobius"/>
    </source>
</evidence>
<reference evidence="2" key="1">
    <citation type="submission" date="2020-10" db="EMBL/GenBank/DDBJ databases">
        <authorList>
            <person name="Han B."/>
            <person name="Lu T."/>
            <person name="Zhao Q."/>
            <person name="Huang X."/>
            <person name="Zhao Y."/>
        </authorList>
    </citation>
    <scope>NUCLEOTIDE SEQUENCE</scope>
</reference>
<comment type="caution">
    <text evidence="2">The sequence shown here is derived from an EMBL/GenBank/DDBJ whole genome shotgun (WGS) entry which is preliminary data.</text>
</comment>
<dbReference type="EMBL" id="CAJGYO010000018">
    <property type="protein sequence ID" value="CAD6337944.1"/>
    <property type="molecule type" value="Genomic_DNA"/>
</dbReference>
<evidence type="ECO:0008006" key="4">
    <source>
        <dbReference type="Google" id="ProtNLM"/>
    </source>
</evidence>
<dbReference type="OrthoDB" id="657467at2759"/>
<dbReference type="AlphaFoldDB" id="A0A811S6S0"/>
<gene>
    <name evidence="2" type="ORF">NCGR_LOCUS62042</name>
</gene>
<keyword evidence="3" id="KW-1185">Reference proteome</keyword>
<dbReference type="PANTHER" id="PTHR36480">
    <property type="entry name" value="OS06G0118900 PROTEIN-RELATED"/>
    <property type="match status" value="1"/>
</dbReference>
<evidence type="ECO:0000313" key="2">
    <source>
        <dbReference type="EMBL" id="CAD6337944.1"/>
    </source>
</evidence>
<dbReference type="PANTHER" id="PTHR36480:SF10">
    <property type="entry name" value="LATE EMBRYOGENESIS ABUNDANT PROTEIN LEA-2 SUBGROUP DOMAIN-CONTAINING PROTEIN"/>
    <property type="match status" value="1"/>
</dbReference>